<accession>A0A5M8FP14</accession>
<feature type="domain" description="ACT" evidence="9">
    <location>
        <begin position="824"/>
        <end position="900"/>
    </location>
</feature>
<protein>
    <recommendedName>
        <fullName evidence="8">Bifunctional uridylyltransferase/uridylyl-removing enzyme</fullName>
        <shortName evidence="8">UTase/UR</shortName>
    </recommendedName>
    <alternativeName>
        <fullName evidence="8">Bifunctional [protein-PII] modification enzyme</fullName>
    </alternativeName>
    <alternativeName>
        <fullName evidence="8">Bifunctional nitrogen sensor protein</fullName>
    </alternativeName>
    <domain>
        <recommendedName>
            <fullName evidence="8">[Protein-PII] uridylyltransferase</fullName>
            <shortName evidence="8">PII uridylyltransferase</shortName>
            <shortName evidence="8">UTase</shortName>
            <ecNumber evidence="8">2.7.7.59</ecNumber>
        </recommendedName>
    </domain>
    <domain>
        <recommendedName>
            <fullName evidence="8">[Protein-PII]-UMP uridylyl-removing enzyme</fullName>
            <shortName evidence="8">UR</shortName>
            <ecNumber evidence="8">3.1.4.-</ecNumber>
        </recommendedName>
    </domain>
</protein>
<dbReference type="OrthoDB" id="9758038at2"/>
<dbReference type="FunFam" id="1.10.3090.10:FF:000005">
    <property type="entry name" value="Bifunctional uridylyltransferase/uridylyl-removing enzyme"/>
    <property type="match status" value="1"/>
</dbReference>
<evidence type="ECO:0000256" key="8">
    <source>
        <dbReference type="HAMAP-Rule" id="MF_00277"/>
    </source>
</evidence>
<comment type="similarity">
    <text evidence="8">Belongs to the GlnD family.</text>
</comment>
<dbReference type="Pfam" id="PF01966">
    <property type="entry name" value="HD"/>
    <property type="match status" value="1"/>
</dbReference>
<comment type="cofactor">
    <cofactor evidence="8">
        <name>Mg(2+)</name>
        <dbReference type="ChEBI" id="CHEBI:18420"/>
    </cofactor>
</comment>
<dbReference type="Proteomes" id="UP000322981">
    <property type="component" value="Unassembled WGS sequence"/>
</dbReference>
<dbReference type="Gene3D" id="1.10.3090.10">
    <property type="entry name" value="cca-adding enzyme, domain 2"/>
    <property type="match status" value="1"/>
</dbReference>
<comment type="catalytic activity">
    <reaction evidence="8">
        <text>[protein-PII]-uridylyl-L-tyrosine + H2O = [protein-PII]-L-tyrosine + UMP + H(+)</text>
        <dbReference type="Rhea" id="RHEA:48600"/>
        <dbReference type="Rhea" id="RHEA-COMP:12147"/>
        <dbReference type="Rhea" id="RHEA-COMP:12148"/>
        <dbReference type="ChEBI" id="CHEBI:15377"/>
        <dbReference type="ChEBI" id="CHEBI:15378"/>
        <dbReference type="ChEBI" id="CHEBI:46858"/>
        <dbReference type="ChEBI" id="CHEBI:57865"/>
        <dbReference type="ChEBI" id="CHEBI:90602"/>
    </reaction>
</comment>
<comment type="caution">
    <text evidence="8">Lacks conserved residue(s) required for the propagation of feature annotation.</text>
</comment>
<dbReference type="SUPFAM" id="SSF81301">
    <property type="entry name" value="Nucleotidyltransferase"/>
    <property type="match status" value="1"/>
</dbReference>
<evidence type="ECO:0000313" key="12">
    <source>
        <dbReference type="Proteomes" id="UP000322981"/>
    </source>
</evidence>
<keyword evidence="6 8" id="KW-0511">Multifunctional enzyme</keyword>
<dbReference type="InterPro" id="IPR006674">
    <property type="entry name" value="HD_domain"/>
</dbReference>
<dbReference type="SUPFAM" id="SSF81593">
    <property type="entry name" value="Nucleotidyltransferase substrate binding subunit/domain"/>
    <property type="match status" value="1"/>
</dbReference>
<dbReference type="InterPro" id="IPR043519">
    <property type="entry name" value="NT_sf"/>
</dbReference>
<dbReference type="GO" id="GO:0008893">
    <property type="term" value="F:guanosine-3',5'-bis(diphosphate) 3'-diphosphatase activity"/>
    <property type="evidence" value="ECO:0007669"/>
    <property type="project" value="UniProtKB-EC"/>
</dbReference>
<keyword evidence="4 8" id="KW-0378">Hydrolase</keyword>
<comment type="domain">
    <text evidence="8">Has four distinct domains: an N-terminal nucleotidyltransferase (NT) domain responsible for UTase activity, a central HD domain that encodes UR activity, and two C-terminal ACT domains that seem to have a role in glutamine sensing.</text>
</comment>
<dbReference type="AlphaFoldDB" id="A0A5M8FP14"/>
<keyword evidence="5 8" id="KW-0460">Magnesium</keyword>
<name>A0A5M8FP14_9GAMM</name>
<dbReference type="PANTHER" id="PTHR47320">
    <property type="entry name" value="BIFUNCTIONAL URIDYLYLTRANSFERASE/URIDYLYL-REMOVING ENZYME"/>
    <property type="match status" value="1"/>
</dbReference>
<evidence type="ECO:0000259" key="9">
    <source>
        <dbReference type="PROSITE" id="PS51671"/>
    </source>
</evidence>
<comment type="activity regulation">
    <text evidence="8">Uridylyltransferase (UTase) activity is inhibited by glutamine, while glutamine activates uridylyl-removing (UR) activity.</text>
</comment>
<dbReference type="InterPro" id="IPR013546">
    <property type="entry name" value="PII_UdlTrfase/GS_AdlTrfase"/>
</dbReference>
<dbReference type="Gene3D" id="3.30.460.10">
    <property type="entry name" value="Beta Polymerase, domain 2"/>
    <property type="match status" value="1"/>
</dbReference>
<comment type="function">
    <text evidence="8">Modifies, by uridylylation and deuridylylation, the PII regulatory proteins (GlnB and homologs), in response to the nitrogen status of the cell that GlnD senses through the glutamine level. Under low glutamine levels, catalyzes the conversion of the PII proteins and UTP to PII-UMP and PPi, while under higher glutamine levels, GlnD hydrolyzes PII-UMP to PII and UMP (deuridylylation). Thus, controls uridylylation state and activity of the PII proteins, and plays an important role in the regulation of nitrogen metabolism.</text>
</comment>
<gene>
    <name evidence="8 11" type="primary">glnD</name>
    <name evidence="11" type="ORF">F2Q65_10795</name>
</gene>
<dbReference type="PROSITE" id="PS51831">
    <property type="entry name" value="HD"/>
    <property type="match status" value="1"/>
</dbReference>
<dbReference type="NCBIfam" id="TIGR01693">
    <property type="entry name" value="UTase_glnD"/>
    <property type="match status" value="1"/>
</dbReference>
<dbReference type="Pfam" id="PF03445">
    <property type="entry name" value="DUF294"/>
    <property type="match status" value="1"/>
</dbReference>
<keyword evidence="2 8" id="KW-0548">Nucleotidyltransferase</keyword>
<dbReference type="GO" id="GO:0008081">
    <property type="term" value="F:phosphoric diester hydrolase activity"/>
    <property type="evidence" value="ECO:0007669"/>
    <property type="project" value="UniProtKB-UniRule"/>
</dbReference>
<organism evidence="11 12">
    <name type="scientific">Thiohalocapsa marina</name>
    <dbReference type="NCBI Taxonomy" id="424902"/>
    <lineage>
        <taxon>Bacteria</taxon>
        <taxon>Pseudomonadati</taxon>
        <taxon>Pseudomonadota</taxon>
        <taxon>Gammaproteobacteria</taxon>
        <taxon>Chromatiales</taxon>
        <taxon>Chromatiaceae</taxon>
        <taxon>Thiohalocapsa</taxon>
    </lineage>
</organism>
<sequence>MRPLPAPLPVAEPTADADALGIAPQQLLEAADADAVPLFKRALKAGKQQLLTRSAQGASIAGLVAELSALTDLIITSAWQRFLPPSAPAALVAVGGYGRAELHPASDIDLLILVADDPADGEGLGNTLSALVTFLWDIGLEIGHAVRTVDECQQEARNDVTIITNLIEARFLAGRHALFEAMRKATGPDRIWPSDAFFEAKCAEQRARWQKFGETAYNLEPNIKENPGGLRDIQSIAWVTKRHFGADSLHELVAHGFLTETEYMTLVDGQALLWRIRFALHRIAGRREDRLLFDYQRTLADALGFSDEDDNLAVEQFMQQYYRTVVELNRLNEMLLQLFQEAILLHDQLGPPQPISKRFQSRSGYLEVTHPQVFARWPIALLEVFHVLQQNPSLRGIRASTIRLIREHRHLIDDDFREDVRARSLFMEILRCPRGVTHALRRMNRYGVLAAYIPAFANIVGRMQYDLFHVYTVDEHTLRVLRNLRRFTVPDHIGEFPLCSSIANRIPKLELLYLAGLFHDIAKGRGGDHSVLGARDAWDFCQMHYLSEFDSRLVAWLVQHHLLMSMTAQRKDISDPAVIQAFAEQVGDTNRLDYLYLLTVSDTRATNPKRWNSWKNALLRDLYQATRRALARGLENPQAQDELVEQKQREAMRLLAFDGIDAEDCRALWSRFGIEFFAPSSPEEIAWQTRQMLTAGPEDLPLVVIRPVATRGCSEVFIYSRDEKNLFVRITALLDQHALNIMDARITTTDDGIAVNAFQVLGPDQKPIEYGVESDEIRDLLLEALREPDEDAPRVTRRLPRQHHHFPTETRVSFTEESHNRRTMMRLTTLDRPGLLAEIGSVFEQCDIRLQSAKIATVGAEVDDIFFISTQDAQPITCAEALTCLRQQIHQRLEHKQLEQKERT</sequence>
<dbReference type="EC" id="2.7.7.59" evidence="8"/>
<keyword evidence="1 8" id="KW-0808">Transferase</keyword>
<keyword evidence="12" id="KW-1185">Reference proteome</keyword>
<dbReference type="PANTHER" id="PTHR47320:SF1">
    <property type="entry name" value="BIFUNCTIONAL URIDYLYLTRANSFERASE_URIDYLYL-REMOVING ENZYME"/>
    <property type="match status" value="1"/>
</dbReference>
<dbReference type="PIRSF" id="PIRSF006288">
    <property type="entry name" value="PII_uridyltransf"/>
    <property type="match status" value="1"/>
</dbReference>
<proteinExistence type="inferred from homology"/>
<dbReference type="InterPro" id="IPR002912">
    <property type="entry name" value="ACT_dom"/>
</dbReference>
<comment type="catalytic activity">
    <reaction evidence="8">
        <text>[protein-PII]-L-tyrosine + UTP = [protein-PII]-uridylyl-L-tyrosine + diphosphate</text>
        <dbReference type="Rhea" id="RHEA:13673"/>
        <dbReference type="Rhea" id="RHEA-COMP:12147"/>
        <dbReference type="Rhea" id="RHEA-COMP:12148"/>
        <dbReference type="ChEBI" id="CHEBI:33019"/>
        <dbReference type="ChEBI" id="CHEBI:46398"/>
        <dbReference type="ChEBI" id="CHEBI:46858"/>
        <dbReference type="ChEBI" id="CHEBI:90602"/>
        <dbReference type="EC" id="2.7.7.59"/>
    </reaction>
</comment>
<feature type="domain" description="ACT" evidence="9">
    <location>
        <begin position="715"/>
        <end position="797"/>
    </location>
</feature>
<dbReference type="CDD" id="cd00077">
    <property type="entry name" value="HDc"/>
    <property type="match status" value="1"/>
</dbReference>
<evidence type="ECO:0000256" key="6">
    <source>
        <dbReference type="ARBA" id="ARBA00023268"/>
    </source>
</evidence>
<dbReference type="InterPro" id="IPR005105">
    <property type="entry name" value="GlnD_Uridyltrans_N"/>
</dbReference>
<dbReference type="HAMAP" id="MF_00277">
    <property type="entry name" value="PII_uridylyl_transf"/>
    <property type="match status" value="1"/>
</dbReference>
<reference evidence="11 12" key="1">
    <citation type="submission" date="2019-09" db="EMBL/GenBank/DDBJ databases">
        <title>Whole-genome sequence of the purple sulfur bacterium Thiohalocapsa marina DSM 19078.</title>
        <authorList>
            <person name="Kyndt J.A."/>
            <person name="Meyer T.E."/>
        </authorList>
    </citation>
    <scope>NUCLEOTIDE SEQUENCE [LARGE SCALE GENOMIC DNA]</scope>
    <source>
        <strain evidence="11 12">DSM 19078</strain>
    </source>
</reference>
<dbReference type="EC" id="3.1.4.-" evidence="8"/>
<evidence type="ECO:0000313" key="11">
    <source>
        <dbReference type="EMBL" id="KAA6184861.1"/>
    </source>
</evidence>
<dbReference type="CDD" id="cd04900">
    <property type="entry name" value="ACT_UUR-like_1"/>
    <property type="match status" value="1"/>
</dbReference>
<dbReference type="SMART" id="SM00471">
    <property type="entry name" value="HDc"/>
    <property type="match status" value="1"/>
</dbReference>
<keyword evidence="3" id="KW-0677">Repeat</keyword>
<dbReference type="GO" id="GO:0006808">
    <property type="term" value="P:regulation of nitrogen utilization"/>
    <property type="evidence" value="ECO:0007669"/>
    <property type="project" value="UniProtKB-UniRule"/>
</dbReference>
<dbReference type="InterPro" id="IPR003607">
    <property type="entry name" value="HD/PDEase_dom"/>
</dbReference>
<feature type="region of interest" description="Uridylyltransferase" evidence="8">
    <location>
        <begin position="1"/>
        <end position="354"/>
    </location>
</feature>
<dbReference type="Gene3D" id="1.20.120.330">
    <property type="entry name" value="Nucleotidyltransferases domain 2"/>
    <property type="match status" value="1"/>
</dbReference>
<feature type="domain" description="HD" evidence="10">
    <location>
        <begin position="473"/>
        <end position="595"/>
    </location>
</feature>
<comment type="catalytic activity">
    <reaction evidence="7">
        <text>guanosine 3',5'-bis(diphosphate) + H2O = GDP + diphosphate + H(+)</text>
        <dbReference type="Rhea" id="RHEA:14253"/>
        <dbReference type="ChEBI" id="CHEBI:15377"/>
        <dbReference type="ChEBI" id="CHEBI:15378"/>
        <dbReference type="ChEBI" id="CHEBI:33019"/>
        <dbReference type="ChEBI" id="CHEBI:58189"/>
        <dbReference type="ChEBI" id="CHEBI:77828"/>
        <dbReference type="EC" id="3.1.7.2"/>
    </reaction>
</comment>
<dbReference type="InterPro" id="IPR010043">
    <property type="entry name" value="UTase/UR"/>
</dbReference>
<evidence type="ECO:0000259" key="10">
    <source>
        <dbReference type="PROSITE" id="PS51831"/>
    </source>
</evidence>
<evidence type="ECO:0000256" key="1">
    <source>
        <dbReference type="ARBA" id="ARBA00022679"/>
    </source>
</evidence>
<dbReference type="InterPro" id="IPR045865">
    <property type="entry name" value="ACT-like_dom_sf"/>
</dbReference>
<dbReference type="RefSeq" id="WP_150093354.1">
    <property type="nucleotide sequence ID" value="NZ_JBFUOH010000037.1"/>
</dbReference>
<dbReference type="GO" id="GO:0008773">
    <property type="term" value="F:[protein-PII] uridylyltransferase activity"/>
    <property type="evidence" value="ECO:0007669"/>
    <property type="project" value="UniProtKB-UniRule"/>
</dbReference>
<dbReference type="PROSITE" id="PS51671">
    <property type="entry name" value="ACT"/>
    <property type="match status" value="2"/>
</dbReference>
<evidence type="ECO:0000256" key="4">
    <source>
        <dbReference type="ARBA" id="ARBA00022801"/>
    </source>
</evidence>
<dbReference type="EMBL" id="VWXX01000015">
    <property type="protein sequence ID" value="KAA6184861.1"/>
    <property type="molecule type" value="Genomic_DNA"/>
</dbReference>
<dbReference type="CDD" id="cd04899">
    <property type="entry name" value="ACT_ACR-UUR-like_2"/>
    <property type="match status" value="1"/>
</dbReference>
<dbReference type="Pfam" id="PF08335">
    <property type="entry name" value="GlnD_UR_UTase"/>
    <property type="match status" value="1"/>
</dbReference>
<comment type="caution">
    <text evidence="11">The sequence shown here is derived from an EMBL/GenBank/DDBJ whole genome shotgun (WGS) entry which is preliminary data.</text>
</comment>
<evidence type="ECO:0000256" key="2">
    <source>
        <dbReference type="ARBA" id="ARBA00022695"/>
    </source>
</evidence>
<evidence type="ECO:0000256" key="5">
    <source>
        <dbReference type="ARBA" id="ARBA00022842"/>
    </source>
</evidence>
<dbReference type="SUPFAM" id="SSF55021">
    <property type="entry name" value="ACT-like"/>
    <property type="match status" value="2"/>
</dbReference>
<evidence type="ECO:0000256" key="7">
    <source>
        <dbReference type="ARBA" id="ARBA00047968"/>
    </source>
</evidence>
<dbReference type="SUPFAM" id="SSF109604">
    <property type="entry name" value="HD-domain/PDEase-like"/>
    <property type="match status" value="1"/>
</dbReference>
<evidence type="ECO:0000256" key="3">
    <source>
        <dbReference type="ARBA" id="ARBA00022737"/>
    </source>
</evidence>
<dbReference type="CDD" id="cd05401">
    <property type="entry name" value="NT_GlnE_GlnD_like"/>
    <property type="match status" value="1"/>
</dbReference>